<reference evidence="1 2" key="1">
    <citation type="journal article" date="2013" name="Genome Announc.">
        <title>Draft Genome Sequence of Streptomyces viridochromogenes Strain Tu57, Producer of Avilamycin.</title>
        <authorList>
            <person name="Gruning B.A."/>
            <person name="Erxleben A."/>
            <person name="Hahnlein A."/>
            <person name="Gunther S."/>
        </authorList>
    </citation>
    <scope>NUCLEOTIDE SEQUENCE [LARGE SCALE GENOMIC DNA]</scope>
    <source>
        <strain evidence="1 2">Tue57</strain>
    </source>
</reference>
<name>L8PCV5_STRVR</name>
<accession>L8PCV5</accession>
<dbReference type="EMBL" id="AMLP01000142">
    <property type="protein sequence ID" value="ELS54245.1"/>
    <property type="molecule type" value="Genomic_DNA"/>
</dbReference>
<gene>
    <name evidence="1" type="ORF">STVIR_4711</name>
</gene>
<evidence type="ECO:0000313" key="2">
    <source>
        <dbReference type="Proteomes" id="UP000011205"/>
    </source>
</evidence>
<dbReference type="Proteomes" id="UP000011205">
    <property type="component" value="Unassembled WGS sequence"/>
</dbReference>
<dbReference type="AlphaFoldDB" id="L8PCV5"/>
<sequence length="68" mass="7109">MSTASAALTRLGLGWHTPPCGSKVTWPRRAQPRVNARSATEGSWLLSGFPLPGPLPPLCGALPVPSYA</sequence>
<comment type="caution">
    <text evidence="1">The sequence shown here is derived from an EMBL/GenBank/DDBJ whole genome shotgun (WGS) entry which is preliminary data.</text>
</comment>
<dbReference type="PATRIC" id="fig|1160705.3.peg.4655"/>
<evidence type="ECO:0000313" key="1">
    <source>
        <dbReference type="EMBL" id="ELS54245.1"/>
    </source>
</evidence>
<proteinExistence type="predicted"/>
<organism evidence="1 2">
    <name type="scientific">Streptomyces viridochromogenes Tue57</name>
    <dbReference type="NCBI Taxonomy" id="1160705"/>
    <lineage>
        <taxon>Bacteria</taxon>
        <taxon>Bacillati</taxon>
        <taxon>Actinomycetota</taxon>
        <taxon>Actinomycetes</taxon>
        <taxon>Kitasatosporales</taxon>
        <taxon>Streptomycetaceae</taxon>
        <taxon>Streptomyces</taxon>
    </lineage>
</organism>
<protein>
    <submittedName>
        <fullName evidence="1">Uncharacterized protein</fullName>
    </submittedName>
</protein>